<dbReference type="Gene3D" id="3.40.190.120">
    <property type="entry name" value="Osmoprotection protein (prox), domain 2"/>
    <property type="match status" value="1"/>
</dbReference>
<evidence type="ECO:0000313" key="2">
    <source>
        <dbReference type="EMBL" id="MEM5947530.1"/>
    </source>
</evidence>
<proteinExistence type="predicted"/>
<keyword evidence="3" id="KW-1185">Reference proteome</keyword>
<name>A0ABU9UC29_9SPIR</name>
<accession>A0ABU9UC29</accession>
<dbReference type="CDD" id="cd13616">
    <property type="entry name" value="PBP2_OsmF"/>
    <property type="match status" value="1"/>
</dbReference>
<feature type="domain" description="ABC-type glycine betaine transport system substrate-binding" evidence="1">
    <location>
        <begin position="31"/>
        <end position="304"/>
    </location>
</feature>
<gene>
    <name evidence="2" type="ORF">WKV44_03130</name>
</gene>
<organism evidence="2 3">
    <name type="scientific">Rarispira pelagica</name>
    <dbReference type="NCBI Taxonomy" id="3141764"/>
    <lineage>
        <taxon>Bacteria</taxon>
        <taxon>Pseudomonadati</taxon>
        <taxon>Spirochaetota</taxon>
        <taxon>Spirochaetia</taxon>
        <taxon>Winmispirales</taxon>
        <taxon>Winmispiraceae</taxon>
        <taxon>Rarispira</taxon>
    </lineage>
</organism>
<dbReference type="Proteomes" id="UP001466331">
    <property type="component" value="Unassembled WGS sequence"/>
</dbReference>
<dbReference type="RefSeq" id="WP_420068978.1">
    <property type="nucleotide sequence ID" value="NZ_JBCHKQ010000001.1"/>
</dbReference>
<dbReference type="SUPFAM" id="SSF53850">
    <property type="entry name" value="Periplasmic binding protein-like II"/>
    <property type="match status" value="1"/>
</dbReference>
<dbReference type="EMBL" id="JBCHKQ010000001">
    <property type="protein sequence ID" value="MEM5947530.1"/>
    <property type="molecule type" value="Genomic_DNA"/>
</dbReference>
<protein>
    <submittedName>
        <fullName evidence="2">ABC transporter substrate-binding protein</fullName>
    </submittedName>
</protein>
<dbReference type="Pfam" id="PF04069">
    <property type="entry name" value="OpuAC"/>
    <property type="match status" value="1"/>
</dbReference>
<dbReference type="PROSITE" id="PS51257">
    <property type="entry name" value="PROKAR_LIPOPROTEIN"/>
    <property type="match status" value="1"/>
</dbReference>
<evidence type="ECO:0000313" key="3">
    <source>
        <dbReference type="Proteomes" id="UP001466331"/>
    </source>
</evidence>
<dbReference type="Gene3D" id="3.40.190.10">
    <property type="entry name" value="Periplasmic binding protein-like II"/>
    <property type="match status" value="1"/>
</dbReference>
<reference evidence="2 3" key="1">
    <citation type="submission" date="2024-03" db="EMBL/GenBank/DDBJ databases">
        <title>Ignisphaera cupida sp. nov., a hyperthermophilic hydrolytic archaeon from a hot spring of Kamchatka, and proposal of Ignisphaeraceae fam. nov.</title>
        <authorList>
            <person name="Podosokorskaya O.A."/>
            <person name="Elcheninov A.G."/>
            <person name="Maltseva A.I."/>
            <person name="Zayulina K.S."/>
            <person name="Novikov A."/>
            <person name="Merkel A.Y."/>
        </authorList>
    </citation>
    <scope>NUCLEOTIDE SEQUENCE [LARGE SCALE GENOMIC DNA]</scope>
    <source>
        <strain evidence="2 3">38H-sp</strain>
    </source>
</reference>
<sequence length="312" mass="33642">MRFFKSVVIVALAVVFLLSSCSGGKVLGKGSVTVGSKIDTEGALLGSMIVLLLEDNDFTVKNSVQLGPTNIVRKAIINGEIDIYPEYTGNGGFFYPDAPQDVWKDRKKAYETVKRLDYETNKIVWLEPAPANNTWAIAVRSDLAGGNLVSLDDLAEYINAGGVFKIAGSEEFVSRPDALPAFEKAYGFKLSKEQLLILSGGDTATTEKAAANGTDGVNAAMAYGTDGQLAALGLVVLEDNRGVQPVYEPAPIIREDVLKKYPEIKDILAHVFKSLDLVTLQSLNSQISVEGKSPSDVAKKYLKEKGFLKGEK</sequence>
<evidence type="ECO:0000259" key="1">
    <source>
        <dbReference type="Pfam" id="PF04069"/>
    </source>
</evidence>
<comment type="caution">
    <text evidence="2">The sequence shown here is derived from an EMBL/GenBank/DDBJ whole genome shotgun (WGS) entry which is preliminary data.</text>
</comment>
<dbReference type="InterPro" id="IPR007210">
    <property type="entry name" value="ABC_Gly_betaine_transp_sub-bd"/>
</dbReference>